<dbReference type="InterPro" id="IPR036523">
    <property type="entry name" value="SurE-like_sf"/>
</dbReference>
<comment type="cofactor">
    <cofactor evidence="9">
        <name>a divalent metal cation</name>
        <dbReference type="ChEBI" id="CHEBI:60240"/>
    </cofactor>
    <text evidence="9">Binds 1 divalent metal cation per subunit.</text>
</comment>
<comment type="catalytic activity">
    <reaction evidence="1 9">
        <text>a ribonucleoside 5'-phosphate + H2O = a ribonucleoside + phosphate</text>
        <dbReference type="Rhea" id="RHEA:12484"/>
        <dbReference type="ChEBI" id="CHEBI:15377"/>
        <dbReference type="ChEBI" id="CHEBI:18254"/>
        <dbReference type="ChEBI" id="CHEBI:43474"/>
        <dbReference type="ChEBI" id="CHEBI:58043"/>
        <dbReference type="EC" id="3.1.3.5"/>
    </reaction>
</comment>
<gene>
    <name evidence="9" type="primary">surE</name>
    <name evidence="11" type="ORF">BHF68_09560</name>
</gene>
<dbReference type="PANTHER" id="PTHR30457:SF0">
    <property type="entry name" value="PHOSPHATASE, PUTATIVE (AFU_ORTHOLOGUE AFUA_4G01070)-RELATED"/>
    <property type="match status" value="1"/>
</dbReference>
<evidence type="ECO:0000256" key="2">
    <source>
        <dbReference type="ARBA" id="ARBA00001946"/>
    </source>
</evidence>
<feature type="binding site" evidence="9">
    <location>
        <position position="96"/>
    </location>
    <ligand>
        <name>a divalent metal cation</name>
        <dbReference type="ChEBI" id="CHEBI:60240"/>
    </ligand>
</feature>
<dbReference type="RefSeq" id="WP_069643907.1">
    <property type="nucleotide sequence ID" value="NZ_MIJE01000033.1"/>
</dbReference>
<comment type="caution">
    <text evidence="11">The sequence shown here is derived from an EMBL/GenBank/DDBJ whole genome shotgun (WGS) entry which is preliminary data.</text>
</comment>
<evidence type="ECO:0000256" key="1">
    <source>
        <dbReference type="ARBA" id="ARBA00000815"/>
    </source>
</evidence>
<comment type="cofactor">
    <cofactor evidence="2">
        <name>Mg(2+)</name>
        <dbReference type="ChEBI" id="CHEBI:18420"/>
    </cofactor>
</comment>
<evidence type="ECO:0000256" key="9">
    <source>
        <dbReference type="HAMAP-Rule" id="MF_00060"/>
    </source>
</evidence>
<name>A0A1E5FZI3_9FIRM</name>
<sequence length="253" mass="27690">MDILVTNDDGIHAKGLKALVKELSKIANVYVIAPDRERSATGHAITIHSPIRTTEVPGFTDATKAFQVDGTPADCVKLGISTLLDNKPDFVVSGINAGPNLGLDVLYSGTVAAAIEASIHEIPGIAFSLAGSTDFCYDTAAKISIQILKQLMEKNLDNNSIFNVNLPVLADQGCKGIVVTTLGIRKYINFYEQRSDPRGLPYYWLAGDLMDHINKPDTDVNVVDNGYVSITPINLDFTHYQKVKEMKDWNFKF</sequence>
<comment type="subcellular location">
    <subcellularLocation>
        <location evidence="3 9">Cytoplasm</location>
    </subcellularLocation>
</comment>
<evidence type="ECO:0000256" key="7">
    <source>
        <dbReference type="ARBA" id="ARBA00022741"/>
    </source>
</evidence>
<keyword evidence="5 9" id="KW-0963">Cytoplasm</keyword>
<dbReference type="NCBIfam" id="NF001490">
    <property type="entry name" value="PRK00346.1-4"/>
    <property type="match status" value="1"/>
</dbReference>
<evidence type="ECO:0000256" key="6">
    <source>
        <dbReference type="ARBA" id="ARBA00022723"/>
    </source>
</evidence>
<keyword evidence="6 9" id="KW-0479">Metal-binding</keyword>
<evidence type="ECO:0000256" key="4">
    <source>
        <dbReference type="ARBA" id="ARBA00011062"/>
    </source>
</evidence>
<feature type="binding site" evidence="9">
    <location>
        <position position="8"/>
    </location>
    <ligand>
        <name>a divalent metal cation</name>
        <dbReference type="ChEBI" id="CHEBI:60240"/>
    </ligand>
</feature>
<dbReference type="HAMAP" id="MF_00060">
    <property type="entry name" value="SurE"/>
    <property type="match status" value="1"/>
</dbReference>
<dbReference type="SUPFAM" id="SSF64167">
    <property type="entry name" value="SurE-like"/>
    <property type="match status" value="1"/>
</dbReference>
<dbReference type="EMBL" id="MIJE01000033">
    <property type="protein sequence ID" value="OEF95987.1"/>
    <property type="molecule type" value="Genomic_DNA"/>
</dbReference>
<dbReference type="EC" id="3.1.3.5" evidence="9"/>
<evidence type="ECO:0000256" key="8">
    <source>
        <dbReference type="ARBA" id="ARBA00022801"/>
    </source>
</evidence>
<feature type="binding site" evidence="9">
    <location>
        <position position="9"/>
    </location>
    <ligand>
        <name>a divalent metal cation</name>
        <dbReference type="ChEBI" id="CHEBI:60240"/>
    </ligand>
</feature>
<dbReference type="GO" id="GO:0046872">
    <property type="term" value="F:metal ion binding"/>
    <property type="evidence" value="ECO:0007669"/>
    <property type="project" value="UniProtKB-UniRule"/>
</dbReference>
<dbReference type="GO" id="GO:0008253">
    <property type="term" value="F:5'-nucleotidase activity"/>
    <property type="evidence" value="ECO:0007669"/>
    <property type="project" value="UniProtKB-UniRule"/>
</dbReference>
<feature type="domain" description="Survival protein SurE-like phosphatase/nucleotidase" evidence="10">
    <location>
        <begin position="3"/>
        <end position="187"/>
    </location>
</feature>
<proteinExistence type="inferred from homology"/>
<evidence type="ECO:0000256" key="5">
    <source>
        <dbReference type="ARBA" id="ARBA00022490"/>
    </source>
</evidence>
<evidence type="ECO:0000313" key="11">
    <source>
        <dbReference type="EMBL" id="OEF95987.1"/>
    </source>
</evidence>
<dbReference type="GO" id="GO:0005737">
    <property type="term" value="C:cytoplasm"/>
    <property type="evidence" value="ECO:0007669"/>
    <property type="project" value="UniProtKB-SubCell"/>
</dbReference>
<organism evidence="11 12">
    <name type="scientific">Desulfuribacillus alkaliarsenatis</name>
    <dbReference type="NCBI Taxonomy" id="766136"/>
    <lineage>
        <taxon>Bacteria</taxon>
        <taxon>Bacillati</taxon>
        <taxon>Bacillota</taxon>
        <taxon>Desulfuribacillia</taxon>
        <taxon>Desulfuribacillales</taxon>
        <taxon>Desulfuribacillaceae</taxon>
        <taxon>Desulfuribacillus</taxon>
    </lineage>
</organism>
<evidence type="ECO:0000259" key="10">
    <source>
        <dbReference type="Pfam" id="PF01975"/>
    </source>
</evidence>
<dbReference type="InterPro" id="IPR030048">
    <property type="entry name" value="SurE"/>
</dbReference>
<comment type="similarity">
    <text evidence="4 9">Belongs to the SurE nucleotidase family.</text>
</comment>
<keyword evidence="7 9" id="KW-0547">Nucleotide-binding</keyword>
<comment type="function">
    <text evidence="9">Nucleotidase that shows phosphatase activity on nucleoside 5'-monophosphates.</text>
</comment>
<accession>A0A1E5FZI3</accession>
<dbReference type="PANTHER" id="PTHR30457">
    <property type="entry name" value="5'-NUCLEOTIDASE SURE"/>
    <property type="match status" value="1"/>
</dbReference>
<dbReference type="Proteomes" id="UP000094296">
    <property type="component" value="Unassembled WGS sequence"/>
</dbReference>
<evidence type="ECO:0000256" key="3">
    <source>
        <dbReference type="ARBA" id="ARBA00004496"/>
    </source>
</evidence>
<dbReference type="NCBIfam" id="TIGR00087">
    <property type="entry name" value="surE"/>
    <property type="match status" value="1"/>
</dbReference>
<dbReference type="NCBIfam" id="NF001492">
    <property type="entry name" value="PRK00346.2-2"/>
    <property type="match status" value="1"/>
</dbReference>
<protein>
    <recommendedName>
        <fullName evidence="9">5'-nucleotidase SurE</fullName>
        <ecNumber evidence="9">3.1.3.5</ecNumber>
    </recommendedName>
    <alternativeName>
        <fullName evidence="9">Nucleoside 5'-monophosphate phosphohydrolase</fullName>
    </alternativeName>
</protein>
<dbReference type="Gene3D" id="3.40.1210.10">
    <property type="entry name" value="Survival protein SurE-like phosphatase/nucleotidase"/>
    <property type="match status" value="1"/>
</dbReference>
<dbReference type="OrthoDB" id="9780815at2"/>
<keyword evidence="8 9" id="KW-0378">Hydrolase</keyword>
<keyword evidence="12" id="KW-1185">Reference proteome</keyword>
<evidence type="ECO:0000313" key="12">
    <source>
        <dbReference type="Proteomes" id="UP000094296"/>
    </source>
</evidence>
<dbReference type="InterPro" id="IPR002828">
    <property type="entry name" value="SurE-like_Pase/nucleotidase"/>
</dbReference>
<dbReference type="AlphaFoldDB" id="A0A1E5FZI3"/>
<dbReference type="FunFam" id="3.40.1210.10:FF:000001">
    <property type="entry name" value="5'/3'-nucleotidase SurE"/>
    <property type="match status" value="1"/>
</dbReference>
<feature type="binding site" evidence="9">
    <location>
        <position position="39"/>
    </location>
    <ligand>
        <name>a divalent metal cation</name>
        <dbReference type="ChEBI" id="CHEBI:60240"/>
    </ligand>
</feature>
<dbReference type="Pfam" id="PF01975">
    <property type="entry name" value="SurE"/>
    <property type="match status" value="1"/>
</dbReference>
<dbReference type="STRING" id="766136.BHF68_09560"/>
<dbReference type="GO" id="GO:0000166">
    <property type="term" value="F:nucleotide binding"/>
    <property type="evidence" value="ECO:0007669"/>
    <property type="project" value="UniProtKB-KW"/>
</dbReference>
<reference evidence="11 12" key="1">
    <citation type="submission" date="2016-09" db="EMBL/GenBank/DDBJ databases">
        <title>Draft genome sequence for the type strain of Desulfuribacillus alkaliarsenatis AHT28, an obligately anaerobic, sulfidogenic bacterium isolated from Russian soda lake sediments.</title>
        <authorList>
            <person name="Abin C.A."/>
            <person name="Hollibaugh J.T."/>
        </authorList>
    </citation>
    <scope>NUCLEOTIDE SEQUENCE [LARGE SCALE GENOMIC DNA]</scope>
    <source>
        <strain evidence="11 12">AHT28</strain>
    </source>
</reference>